<evidence type="ECO:0000313" key="3">
    <source>
        <dbReference type="Proteomes" id="UP000499080"/>
    </source>
</evidence>
<organism evidence="1 3">
    <name type="scientific">Araneus ventricosus</name>
    <name type="common">Orbweaver spider</name>
    <name type="synonym">Epeira ventricosa</name>
    <dbReference type="NCBI Taxonomy" id="182803"/>
    <lineage>
        <taxon>Eukaryota</taxon>
        <taxon>Metazoa</taxon>
        <taxon>Ecdysozoa</taxon>
        <taxon>Arthropoda</taxon>
        <taxon>Chelicerata</taxon>
        <taxon>Arachnida</taxon>
        <taxon>Araneae</taxon>
        <taxon>Araneomorphae</taxon>
        <taxon>Entelegynae</taxon>
        <taxon>Araneoidea</taxon>
        <taxon>Araneidae</taxon>
        <taxon>Araneus</taxon>
    </lineage>
</organism>
<dbReference type="AlphaFoldDB" id="A0A4Y2VMP3"/>
<accession>A0A4Y2VMP3</accession>
<dbReference type="OrthoDB" id="6515318at2759"/>
<name>A0A4Y2VMP3_ARAVE</name>
<reference evidence="1 3" key="1">
    <citation type="journal article" date="2019" name="Sci. Rep.">
        <title>Orb-weaving spider Araneus ventricosus genome elucidates the spidroin gene catalogue.</title>
        <authorList>
            <person name="Kono N."/>
            <person name="Nakamura H."/>
            <person name="Ohtoshi R."/>
            <person name="Moran D.A.P."/>
            <person name="Shinohara A."/>
            <person name="Yoshida Y."/>
            <person name="Fujiwara M."/>
            <person name="Mori M."/>
            <person name="Tomita M."/>
            <person name="Arakawa K."/>
        </authorList>
    </citation>
    <scope>NUCLEOTIDE SEQUENCE [LARGE SCALE GENOMIC DNA]</scope>
</reference>
<keyword evidence="3" id="KW-1185">Reference proteome</keyword>
<evidence type="ECO:0000313" key="1">
    <source>
        <dbReference type="EMBL" id="GBO25911.1"/>
    </source>
</evidence>
<evidence type="ECO:0008006" key="4">
    <source>
        <dbReference type="Google" id="ProtNLM"/>
    </source>
</evidence>
<evidence type="ECO:0000313" key="2">
    <source>
        <dbReference type="EMBL" id="GBO25912.1"/>
    </source>
</evidence>
<dbReference type="EMBL" id="BGPR01048910">
    <property type="protein sequence ID" value="GBO25912.1"/>
    <property type="molecule type" value="Genomic_DNA"/>
</dbReference>
<protein>
    <recommendedName>
        <fullName evidence="4">RNase H type-1 domain-containing protein</fullName>
    </recommendedName>
</protein>
<gene>
    <name evidence="1" type="ORF">AVEN_6587_1</name>
    <name evidence="2" type="ORF">AVEN_96797_1</name>
</gene>
<proteinExistence type="predicted"/>
<comment type="caution">
    <text evidence="1">The sequence shown here is derived from an EMBL/GenBank/DDBJ whole genome shotgun (WGS) entry which is preliminary data.</text>
</comment>
<sequence>MGNSGNERADQLAKEATLISDETISFVPSRNQIRNEGNKIIKDLWQNRWNDSKNARWTKNIVDKVNVDRLYGDFYINQILTAHGVFREHHARFFKKRSLCSCGKGTGSVLHVIKECEIWTSYRKNWPSGCNTKTILGRLRSFELRPPDDLRAGRSFSKLQHHTSGRMFDPLRQIYRAPGSHIRRIFRGIGFRSWNPPTPKPRP</sequence>
<dbReference type="Proteomes" id="UP000499080">
    <property type="component" value="Unassembled WGS sequence"/>
</dbReference>
<dbReference type="EMBL" id="BGPR01048909">
    <property type="protein sequence ID" value="GBO25911.1"/>
    <property type="molecule type" value="Genomic_DNA"/>
</dbReference>